<dbReference type="AlphaFoldDB" id="A0A979G971"/>
<evidence type="ECO:0000313" key="2">
    <source>
        <dbReference type="EMBL" id="ACU62997.1"/>
    </source>
</evidence>
<evidence type="ECO:0008006" key="4">
    <source>
        <dbReference type="Google" id="ProtNLM"/>
    </source>
</evidence>
<name>A0A979G971_CHIPD</name>
<dbReference type="SUPFAM" id="SSF55486">
    <property type="entry name" value="Metalloproteases ('zincins'), catalytic domain"/>
    <property type="match status" value="1"/>
</dbReference>
<dbReference type="Pfam" id="PF05960">
    <property type="entry name" value="DUF885"/>
    <property type="match status" value="1"/>
</dbReference>
<dbReference type="EMBL" id="CP001699">
    <property type="protein sequence ID" value="ACU62997.1"/>
    <property type="molecule type" value="Genomic_DNA"/>
</dbReference>
<evidence type="ECO:0000313" key="3">
    <source>
        <dbReference type="Proteomes" id="UP000002215"/>
    </source>
</evidence>
<protein>
    <recommendedName>
        <fullName evidence="4">DUF885 domain-containing protein</fullName>
    </recommendedName>
</protein>
<accession>A0A979G971</accession>
<dbReference type="Proteomes" id="UP000002215">
    <property type="component" value="Chromosome"/>
</dbReference>
<dbReference type="KEGG" id="cpi:Cpin_5570"/>
<gene>
    <name evidence="2" type="ordered locus">Cpin_5570</name>
</gene>
<sequence length="564" mass="65766">MKVIYCLLTAGCLIAGRSFAQEKDMPALQQHYNADRGSLLRFYRIENAPERRDRLKVFYNDYLQQLNGLDFDQLSVGERVEYVLFKRKLQDEVRQLEIEETEYKQVADWFPQADKIYASEKLRRRGTKQDAQALALTLREMSIGLQEKAKQLSTAKGLNIVQLRRGAAITRGLQAALHSVHEFYEGYDPQFTWWIPAPYKQLDSVLKAYGEIWQQQIKTMPGGKDDGSGIAGYPIGRAELVRQLQSELIPYSPEELIDIANKEFAFCDAEMLKASEEMGFGKDWHKAMEKVKNTYVPAGEQPDVIMKIYDESMAFLKEKNLITIPPLAAETWRMIMMTPERQLVNPFFTGGEVLSISYPTSDMEEADKLMSMRGNNPHFSRATVHHELFAGHALEEFMNNRYKTYRNFDTPFWIEGWSLYWEMLLWDMKFPRSPEDRIGMLFWRMHRCARILFSLNYHLGKWTPQQCIDFLVDRVGHERANAAGEVRRSFKGDYSPLYQVAYMIGGLQFMALKKELVDSGKMTYQQYHDAVMKENSLPVEMVRVILTNQRIGKDFKTNWRFYKL</sequence>
<keyword evidence="1" id="KW-0732">Signal</keyword>
<dbReference type="InterPro" id="IPR010281">
    <property type="entry name" value="DUF885"/>
</dbReference>
<dbReference type="PANTHER" id="PTHR33361:SF2">
    <property type="entry name" value="DUF885 DOMAIN-CONTAINING PROTEIN"/>
    <property type="match status" value="1"/>
</dbReference>
<feature type="chain" id="PRO_5038069954" description="DUF885 domain-containing protein" evidence="1">
    <location>
        <begin position="21"/>
        <end position="564"/>
    </location>
</feature>
<dbReference type="PANTHER" id="PTHR33361">
    <property type="entry name" value="GLR0591 PROTEIN"/>
    <property type="match status" value="1"/>
</dbReference>
<proteinExistence type="predicted"/>
<organism evidence="2 3">
    <name type="scientific">Chitinophaga pinensis (strain ATCC 43595 / DSM 2588 / LMG 13176 / NBRC 15968 / NCIMB 11800 / UQM 2034)</name>
    <dbReference type="NCBI Taxonomy" id="485918"/>
    <lineage>
        <taxon>Bacteria</taxon>
        <taxon>Pseudomonadati</taxon>
        <taxon>Bacteroidota</taxon>
        <taxon>Chitinophagia</taxon>
        <taxon>Chitinophagales</taxon>
        <taxon>Chitinophagaceae</taxon>
        <taxon>Chitinophaga</taxon>
    </lineage>
</organism>
<reference evidence="3" key="1">
    <citation type="submission" date="2009-08" db="EMBL/GenBank/DDBJ databases">
        <title>The complete genome of Chitinophaga pinensis DSM 2588.</title>
        <authorList>
            <consortium name="US DOE Joint Genome Institute (JGI-PGF)"/>
            <person name="Lucas S."/>
            <person name="Copeland A."/>
            <person name="Lapidus A."/>
            <person name="Glavina del Rio T."/>
            <person name="Dalin E."/>
            <person name="Tice H."/>
            <person name="Bruce D."/>
            <person name="Goodwin L."/>
            <person name="Pitluck S."/>
            <person name="Kyrpides N."/>
            <person name="Mavromatis K."/>
            <person name="Ivanova N."/>
            <person name="Mikhailova N."/>
            <person name="Sims D."/>
            <person name="Meinche L."/>
            <person name="Brettin T."/>
            <person name="Detter J.C."/>
            <person name="Han C."/>
            <person name="Larimer F."/>
            <person name="Land M."/>
            <person name="Hauser L."/>
            <person name="Markowitz V."/>
            <person name="Cheng J.-F."/>
            <person name="Hugenholtz P."/>
            <person name="Woyke T."/>
            <person name="Wu D."/>
            <person name="Spring S."/>
            <person name="Klenk H.-P."/>
            <person name="Eisen J.A."/>
        </authorList>
    </citation>
    <scope>NUCLEOTIDE SEQUENCE [LARGE SCALE GENOMIC DNA]</scope>
    <source>
        <strain evidence="3">ATCC 43595 / DSM 2588 / LMG 13176 / NBRC 15968 / NCIMB 11800 / UQM 2034</strain>
    </source>
</reference>
<reference evidence="2 3" key="2">
    <citation type="journal article" date="2010" name="Stand. Genomic Sci.">
        <title>Complete genome sequence of Chitinophaga pinensis type strain (UQM 2034).</title>
        <authorList>
            <person name="Glavina Del Rio T."/>
            <person name="Abt B."/>
            <person name="Spring S."/>
            <person name="Lapidus A."/>
            <person name="Nolan M."/>
            <person name="Tice H."/>
            <person name="Copeland A."/>
            <person name="Cheng J.F."/>
            <person name="Chen F."/>
            <person name="Bruce D."/>
            <person name="Goodwin L."/>
            <person name="Pitluck S."/>
            <person name="Ivanova N."/>
            <person name="Mavromatis K."/>
            <person name="Mikhailova N."/>
            <person name="Pati A."/>
            <person name="Chen A."/>
            <person name="Palaniappan K."/>
            <person name="Land M."/>
            <person name="Hauser L."/>
            <person name="Chang Y.J."/>
            <person name="Jeffries C.D."/>
            <person name="Chain P."/>
            <person name="Saunders E."/>
            <person name="Detter J.C."/>
            <person name="Brettin T."/>
            <person name="Rohde M."/>
            <person name="Goker M."/>
            <person name="Bristow J."/>
            <person name="Eisen J.A."/>
            <person name="Markowitz V."/>
            <person name="Hugenholtz P."/>
            <person name="Kyrpides N.C."/>
            <person name="Klenk H.P."/>
            <person name="Lucas S."/>
        </authorList>
    </citation>
    <scope>NUCLEOTIDE SEQUENCE [LARGE SCALE GENOMIC DNA]</scope>
    <source>
        <strain evidence="3">ATCC 43595 / DSM 2588 / LMG 13176 / NBRC 15968 / NCIMB 11800 / UQM 2034</strain>
    </source>
</reference>
<feature type="signal peptide" evidence="1">
    <location>
        <begin position="1"/>
        <end position="20"/>
    </location>
</feature>
<evidence type="ECO:0000256" key="1">
    <source>
        <dbReference type="SAM" id="SignalP"/>
    </source>
</evidence>